<keyword evidence="1" id="KW-0812">Transmembrane</keyword>
<dbReference type="Pfam" id="PF19578">
    <property type="entry name" value="DUF6090"/>
    <property type="match status" value="1"/>
</dbReference>
<protein>
    <submittedName>
        <fullName evidence="2">Uncharacterized protein</fullName>
    </submittedName>
</protein>
<dbReference type="Proteomes" id="UP000245430">
    <property type="component" value="Unassembled WGS sequence"/>
</dbReference>
<accession>A0A316DNK4</accession>
<dbReference type="OrthoDB" id="821805at2"/>
<evidence type="ECO:0000313" key="2">
    <source>
        <dbReference type="EMBL" id="PWK19172.1"/>
    </source>
</evidence>
<keyword evidence="1" id="KW-0472">Membrane</keyword>
<gene>
    <name evidence="2" type="ORF">LX78_01652</name>
</gene>
<reference evidence="2 3" key="1">
    <citation type="submission" date="2018-05" db="EMBL/GenBank/DDBJ databases">
        <title>Genomic Encyclopedia of Archaeal and Bacterial Type Strains, Phase II (KMG-II): from individual species to whole genera.</title>
        <authorList>
            <person name="Goeker M."/>
        </authorList>
    </citation>
    <scope>NUCLEOTIDE SEQUENCE [LARGE SCALE GENOMIC DNA]</scope>
    <source>
        <strain evidence="2 3">DSM 22637</strain>
    </source>
</reference>
<dbReference type="RefSeq" id="WP_109682167.1">
    <property type="nucleotide sequence ID" value="NZ_QGGP01000003.1"/>
</dbReference>
<name>A0A316DNK4_9FLAO</name>
<evidence type="ECO:0000313" key="3">
    <source>
        <dbReference type="Proteomes" id="UP000245430"/>
    </source>
</evidence>
<keyword evidence="1" id="KW-1133">Transmembrane helix</keyword>
<organism evidence="2 3">
    <name type="scientific">Xanthomarina spongicola</name>
    <dbReference type="NCBI Taxonomy" id="570520"/>
    <lineage>
        <taxon>Bacteria</taxon>
        <taxon>Pseudomonadati</taxon>
        <taxon>Bacteroidota</taxon>
        <taxon>Flavobacteriia</taxon>
        <taxon>Flavobacteriales</taxon>
        <taxon>Flavobacteriaceae</taxon>
        <taxon>Xanthomarina</taxon>
    </lineage>
</organism>
<dbReference type="EMBL" id="QGGP01000003">
    <property type="protein sequence ID" value="PWK19172.1"/>
    <property type="molecule type" value="Genomic_DNA"/>
</dbReference>
<feature type="transmembrane region" description="Helical" evidence="1">
    <location>
        <begin position="12"/>
        <end position="29"/>
    </location>
</feature>
<dbReference type="AlphaFoldDB" id="A0A316DNK4"/>
<comment type="caution">
    <text evidence="2">The sequence shown here is derived from an EMBL/GenBank/DDBJ whole genome shotgun (WGS) entry which is preliminary data.</text>
</comment>
<proteinExistence type="predicted"/>
<evidence type="ECO:0000256" key="1">
    <source>
        <dbReference type="SAM" id="Phobius"/>
    </source>
</evidence>
<sequence length="246" mass="28474">MENKTSKYFKYAIGEIILVVIGILIALQINNWNQERQDNALGRNYLERIHRDIVLDTISFKKKLISNAALRIDIKNVLIDLDNKVDSFEEVTHICTVFGNILDQIFTPNDNTYRGMVSSGNLPLIKNTELLEAIANLYSDYDKKSELFKYNKEWMDAISIHLDSHTDLVKFSEFTMDIYPQPSMLNESDWAFLNNPEDERFKIVIRALSACAWNQKAADAYYSDLISHCKNVLQQIDKQLKQPITN</sequence>
<keyword evidence="3" id="KW-1185">Reference proteome</keyword>
<dbReference type="InterPro" id="IPR045749">
    <property type="entry name" value="DUF6090"/>
</dbReference>